<evidence type="ECO:0000256" key="1">
    <source>
        <dbReference type="SAM" id="MobiDB-lite"/>
    </source>
</evidence>
<name>R4JIG4_9BACT</name>
<dbReference type="EMBL" id="KC595277">
    <property type="protein sequence ID" value="AGK84821.1"/>
    <property type="molecule type" value="Genomic_DNA"/>
</dbReference>
<dbReference type="AlphaFoldDB" id="R4JIG4"/>
<evidence type="ECO:0008006" key="4">
    <source>
        <dbReference type="Google" id="ProtNLM"/>
    </source>
</evidence>
<feature type="region of interest" description="Disordered" evidence="1">
    <location>
        <begin position="88"/>
        <end position="112"/>
    </location>
</feature>
<evidence type="ECO:0000313" key="3">
    <source>
        <dbReference type="EMBL" id="AGK84821.1"/>
    </source>
</evidence>
<evidence type="ECO:0000256" key="2">
    <source>
        <dbReference type="SAM" id="SignalP"/>
    </source>
</evidence>
<sequence length="112" mass="12693">MKKLIPIISAVIVFLAACASGFNQNKAEELLEKNSLDSDDYNELIQLYDDGMADAIEFSKKEAKDLSESERNEVLTVFAIGMRLSKDEDKLSESQKKEFERINQKGTDELKK</sequence>
<dbReference type="PROSITE" id="PS51257">
    <property type="entry name" value="PROKAR_LIPOPROTEIN"/>
    <property type="match status" value="1"/>
</dbReference>
<gene>
    <name evidence="3" type="ORF">metaSSY_00670</name>
</gene>
<keyword evidence="2" id="KW-0732">Signal</keyword>
<proteinExistence type="predicted"/>
<reference evidence="3" key="1">
    <citation type="journal article" date="2013" name="Appl. Environ. Microbiol.">
        <title>Functional screening of a metagenomic library reveals operons responsible for enhanced intestinal colonization by gut commensal microbes.</title>
        <authorList>
            <person name="Yoon M.Y."/>
            <person name="Lee K.M."/>
            <person name="Yoon Y."/>
            <person name="Go J."/>
            <person name="Park Y."/>
            <person name="Cho Y.J."/>
            <person name="Tannock G.W."/>
            <person name="Yoon S.S."/>
        </authorList>
    </citation>
    <scope>NUCLEOTIDE SEQUENCE</scope>
</reference>
<accession>R4JIG4</accession>
<feature type="signal peptide" evidence="2">
    <location>
        <begin position="1"/>
        <end position="19"/>
    </location>
</feature>
<protein>
    <recommendedName>
        <fullName evidence="4">Lipoprotein</fullName>
    </recommendedName>
</protein>
<organism evidence="3">
    <name type="scientific">uncultured bacterium BAC25G1</name>
    <dbReference type="NCBI Taxonomy" id="1329523"/>
    <lineage>
        <taxon>Bacteria</taxon>
        <taxon>environmental samples</taxon>
    </lineage>
</organism>
<feature type="chain" id="PRO_5004374252" description="Lipoprotein" evidence="2">
    <location>
        <begin position="20"/>
        <end position="112"/>
    </location>
</feature>